<organism evidence="2 3">
    <name type="scientific">Rhodococcus sovatensis</name>
    <dbReference type="NCBI Taxonomy" id="1805840"/>
    <lineage>
        <taxon>Bacteria</taxon>
        <taxon>Bacillati</taxon>
        <taxon>Actinomycetota</taxon>
        <taxon>Actinomycetes</taxon>
        <taxon>Mycobacteriales</taxon>
        <taxon>Nocardiaceae</taxon>
        <taxon>Rhodococcus</taxon>
    </lineage>
</organism>
<reference evidence="2 3" key="1">
    <citation type="submission" date="2024-03" db="EMBL/GenBank/DDBJ databases">
        <title>Natural products discovery in diverse microorganisms through a two-stage MS feature dereplication strategy.</title>
        <authorList>
            <person name="Zhang R."/>
        </authorList>
    </citation>
    <scope>NUCLEOTIDE SEQUENCE [LARGE SCALE GENOMIC DNA]</scope>
    <source>
        <strain evidence="2 3">18930</strain>
    </source>
</reference>
<sequence length="183" mass="20305">MNNPKYQIPNEEHLEQHRKEGQLAQAERSLRTIARANIAIAREMQESGDLDQLLPTPVPTVDPTVEASSLPFREHQRTAPSTMRQTPQADGSDIYAFEGGYPFALITDHGYVAYRIPVEDDHILMIPGKTDYLYNSSGGRIPAWRITLSLAQRPLLAAFDAGRDTVSAELDAMEQSDRQGSAA</sequence>
<dbReference type="RefSeq" id="WP_338887377.1">
    <property type="nucleotide sequence ID" value="NZ_CP147846.1"/>
</dbReference>
<dbReference type="Proteomes" id="UP001432000">
    <property type="component" value="Chromosome"/>
</dbReference>
<gene>
    <name evidence="2" type="ORF">WDS16_20945</name>
</gene>
<evidence type="ECO:0000313" key="2">
    <source>
        <dbReference type="EMBL" id="WXG67670.1"/>
    </source>
</evidence>
<protein>
    <submittedName>
        <fullName evidence="2">Uncharacterized protein</fullName>
    </submittedName>
</protein>
<feature type="compositionally biased region" description="Basic and acidic residues" evidence="1">
    <location>
        <begin position="10"/>
        <end position="21"/>
    </location>
</feature>
<evidence type="ECO:0000256" key="1">
    <source>
        <dbReference type="SAM" id="MobiDB-lite"/>
    </source>
</evidence>
<keyword evidence="3" id="KW-1185">Reference proteome</keyword>
<evidence type="ECO:0000313" key="3">
    <source>
        <dbReference type="Proteomes" id="UP001432000"/>
    </source>
</evidence>
<feature type="region of interest" description="Disordered" evidence="1">
    <location>
        <begin position="1"/>
        <end position="23"/>
    </location>
</feature>
<accession>A0ABZ2PHE5</accession>
<dbReference type="EMBL" id="CP147846">
    <property type="protein sequence ID" value="WXG67670.1"/>
    <property type="molecule type" value="Genomic_DNA"/>
</dbReference>
<name>A0ABZ2PHE5_9NOCA</name>
<proteinExistence type="predicted"/>